<dbReference type="InterPro" id="IPR006311">
    <property type="entry name" value="TAT_signal"/>
</dbReference>
<protein>
    <recommendedName>
        <fullName evidence="1">SsuA/THI5-like domain-containing protein</fullName>
    </recommendedName>
</protein>
<dbReference type="Pfam" id="PF09084">
    <property type="entry name" value="NMT1"/>
    <property type="match status" value="1"/>
</dbReference>
<name>A0ABM8P925_9BURK</name>
<accession>A0ABM8P925</accession>
<evidence type="ECO:0000313" key="2">
    <source>
        <dbReference type="EMBL" id="CAD6559563.1"/>
    </source>
</evidence>
<dbReference type="PANTHER" id="PTHR30024:SF42">
    <property type="entry name" value="ALIPHATIC SULFONATES-BINDING PROTEIN-RELATED"/>
    <property type="match status" value="1"/>
</dbReference>
<evidence type="ECO:0000259" key="1">
    <source>
        <dbReference type="Pfam" id="PF09084"/>
    </source>
</evidence>
<feature type="domain" description="SsuA/THI5-like" evidence="1">
    <location>
        <begin position="57"/>
        <end position="254"/>
    </location>
</feature>
<dbReference type="PROSITE" id="PS51318">
    <property type="entry name" value="TAT"/>
    <property type="match status" value="1"/>
</dbReference>
<dbReference type="PANTHER" id="PTHR30024">
    <property type="entry name" value="ALIPHATIC SULFONATES-BINDING PROTEIN-RELATED"/>
    <property type="match status" value="1"/>
</dbReference>
<comment type="caution">
    <text evidence="2">The sequence shown here is derived from an EMBL/GenBank/DDBJ whole genome shotgun (WGS) entry which is preliminary data.</text>
</comment>
<sequence>MTQTLNRRHFLRNTGRLGLGLLTASLAAPYVAKANATQLRIVSNPGLENATLNLLMEKQDYLRQFGANALIVEAAGTSGPFDAITAGVADICMISGSNMVLPRIAEGAPVKIVGAGMRRCALTLFARSGDISTLTDLEGKSVAVGPPKGLLHMLTVQLLREAGIDASQVHFIDKGGNDECHAAVVKGEVDACCSSVSHLNDNDGLVTIRGADMWEALPRCIFQTAYASESALLNQHANIVAVMAAYGSLYEYLMSPAAHDAFFEARKQVQKKFDNSSAQAVWNFYQTQQPYARDLSLTNEEINYLQDMEINLGNLTQRQPERAIADMTAAHDAATLIR</sequence>
<dbReference type="InterPro" id="IPR015168">
    <property type="entry name" value="SsuA/THI5"/>
</dbReference>
<organism evidence="2 3">
    <name type="scientific">Paraburkholderia metrosideri</name>
    <dbReference type="NCBI Taxonomy" id="580937"/>
    <lineage>
        <taxon>Bacteria</taxon>
        <taxon>Pseudomonadati</taxon>
        <taxon>Pseudomonadota</taxon>
        <taxon>Betaproteobacteria</taxon>
        <taxon>Burkholderiales</taxon>
        <taxon>Burkholderiaceae</taxon>
        <taxon>Paraburkholderia</taxon>
    </lineage>
</organism>
<reference evidence="2 3" key="1">
    <citation type="submission" date="2020-10" db="EMBL/GenBank/DDBJ databases">
        <authorList>
            <person name="Peeters C."/>
        </authorList>
    </citation>
    <scope>NUCLEOTIDE SEQUENCE [LARGE SCALE GENOMIC DNA]</scope>
    <source>
        <strain evidence="2 3">LMG 28140</strain>
    </source>
</reference>
<dbReference type="Proteomes" id="UP000598032">
    <property type="component" value="Unassembled WGS sequence"/>
</dbReference>
<proteinExistence type="predicted"/>
<evidence type="ECO:0000313" key="3">
    <source>
        <dbReference type="Proteomes" id="UP000598032"/>
    </source>
</evidence>
<dbReference type="Gene3D" id="3.40.190.10">
    <property type="entry name" value="Periplasmic binding protein-like II"/>
    <property type="match status" value="2"/>
</dbReference>
<dbReference type="EMBL" id="CAJHCP010000025">
    <property type="protein sequence ID" value="CAD6559563.1"/>
    <property type="molecule type" value="Genomic_DNA"/>
</dbReference>
<gene>
    <name evidence="2" type="ORF">LMG28140_06660</name>
</gene>
<dbReference type="SUPFAM" id="SSF53850">
    <property type="entry name" value="Periplasmic binding protein-like II"/>
    <property type="match status" value="1"/>
</dbReference>
<keyword evidence="3" id="KW-1185">Reference proteome</keyword>